<keyword evidence="3" id="KW-1185">Reference proteome</keyword>
<dbReference type="PANTHER" id="PTHR28348">
    <property type="entry name" value="UPF0193 PROTEIN EVG1"/>
    <property type="match status" value="1"/>
</dbReference>
<dbReference type="Proteomes" id="UP001233999">
    <property type="component" value="Unassembled WGS sequence"/>
</dbReference>
<comment type="caution">
    <text evidence="2">The sequence shown here is derived from an EMBL/GenBank/DDBJ whole genome shotgun (WGS) entry which is preliminary data.</text>
</comment>
<reference evidence="2" key="2">
    <citation type="submission" date="2023-05" db="EMBL/GenBank/DDBJ databases">
        <authorList>
            <person name="Fouks B."/>
        </authorList>
    </citation>
    <scope>NUCLEOTIDE SEQUENCE</scope>
    <source>
        <strain evidence="2">Stay&amp;Tobe</strain>
        <tissue evidence="2">Testes</tissue>
    </source>
</reference>
<accession>A0AAD7ZAZ8</accession>
<reference evidence="2" key="1">
    <citation type="journal article" date="2023" name="IScience">
        <title>Live-bearing cockroach genome reveals convergent evolutionary mechanisms linked to viviparity in insects and beyond.</title>
        <authorList>
            <person name="Fouks B."/>
            <person name="Harrison M.C."/>
            <person name="Mikhailova A.A."/>
            <person name="Marchal E."/>
            <person name="English S."/>
            <person name="Carruthers M."/>
            <person name="Jennings E.C."/>
            <person name="Chiamaka E.L."/>
            <person name="Frigard R.A."/>
            <person name="Pippel M."/>
            <person name="Attardo G.M."/>
            <person name="Benoit J.B."/>
            <person name="Bornberg-Bauer E."/>
            <person name="Tobe S.S."/>
        </authorList>
    </citation>
    <scope>NUCLEOTIDE SEQUENCE</scope>
    <source>
        <strain evidence="2">Stay&amp;Tobe</strain>
    </source>
</reference>
<organism evidence="2 3">
    <name type="scientific">Diploptera punctata</name>
    <name type="common">Pacific beetle cockroach</name>
    <dbReference type="NCBI Taxonomy" id="6984"/>
    <lineage>
        <taxon>Eukaryota</taxon>
        <taxon>Metazoa</taxon>
        <taxon>Ecdysozoa</taxon>
        <taxon>Arthropoda</taxon>
        <taxon>Hexapoda</taxon>
        <taxon>Insecta</taxon>
        <taxon>Pterygota</taxon>
        <taxon>Neoptera</taxon>
        <taxon>Polyneoptera</taxon>
        <taxon>Dictyoptera</taxon>
        <taxon>Blattodea</taxon>
        <taxon>Blaberoidea</taxon>
        <taxon>Blaberidae</taxon>
        <taxon>Diplopterinae</taxon>
        <taxon>Diploptera</taxon>
    </lineage>
</organism>
<dbReference type="Pfam" id="PF05250">
    <property type="entry name" value="UPF0193"/>
    <property type="match status" value="1"/>
</dbReference>
<dbReference type="AlphaFoldDB" id="A0AAD7ZAZ8"/>
<feature type="region of interest" description="Disordered" evidence="1">
    <location>
        <begin position="51"/>
        <end position="72"/>
    </location>
</feature>
<evidence type="ECO:0000313" key="2">
    <source>
        <dbReference type="EMBL" id="KAJ9577194.1"/>
    </source>
</evidence>
<name>A0AAD7ZAZ8_DIPPU</name>
<proteinExistence type="predicted"/>
<protein>
    <submittedName>
        <fullName evidence="2">Uncharacterized protein</fullName>
    </submittedName>
</protein>
<dbReference type="PANTHER" id="PTHR28348:SF1">
    <property type="entry name" value="UPF0193 PROTEIN EVG1"/>
    <property type="match status" value="1"/>
</dbReference>
<evidence type="ECO:0000256" key="1">
    <source>
        <dbReference type="SAM" id="MobiDB-lite"/>
    </source>
</evidence>
<gene>
    <name evidence="2" type="ORF">L9F63_006251</name>
</gene>
<dbReference type="EMBL" id="JASPKZ010009371">
    <property type="protein sequence ID" value="KAJ9577194.1"/>
    <property type="molecule type" value="Genomic_DNA"/>
</dbReference>
<dbReference type="InterPro" id="IPR007914">
    <property type="entry name" value="UPF0193"/>
</dbReference>
<evidence type="ECO:0000313" key="3">
    <source>
        <dbReference type="Proteomes" id="UP001233999"/>
    </source>
</evidence>
<sequence>MSYTNNNRVVKGEGILHSHKVQYSKETHQLIKVLLEESKLTILQRQQVQNSLRNGEPLPPLSLGKNIKSSVQGKKSPSVKFQIFHKKRTHDDIVRSGAYEREPFVSIHPKVDKEKEKQKFQSLMAYGKVIPPTPIHKSRLPPRAQLHTPLERDRFAELIEEINERLHFVMEMKELGCEKNYQSMIEQQIAAKLREMKKIDPQRCLEFQRHKNLVITQPKQLTLNMN</sequence>